<feature type="domain" description="Myb/SANT-like DNA-binding" evidence="1">
    <location>
        <begin position="4"/>
        <end position="91"/>
    </location>
</feature>
<dbReference type="GeneID" id="20252799"/>
<dbReference type="HOGENOM" id="CLU_150401_0_0_1"/>
<evidence type="ECO:0000259" key="1">
    <source>
        <dbReference type="Pfam" id="PF13837"/>
    </source>
</evidence>
<dbReference type="EMBL" id="KB202656">
    <property type="protein sequence ID" value="ESO88710.1"/>
    <property type="molecule type" value="Genomic_DNA"/>
</dbReference>
<name>V4A199_LOTGI</name>
<proteinExistence type="predicted"/>
<sequence>GIVWSSDETQALISLWADEKIQALLEGARHNHKIFAKLAENLNEKGFEARDGKQCQDKVRKLKLKYRSILDNNNKSGNSRKNWEFFEVMDRVLGSRPTSR</sequence>
<dbReference type="PANTHER" id="PTHR47595:SF1">
    <property type="entry name" value="MYB_SANT-LIKE DNA-BINDING DOMAIN-CONTAINING PROTEIN"/>
    <property type="match status" value="1"/>
</dbReference>
<feature type="non-terminal residue" evidence="2">
    <location>
        <position position="100"/>
    </location>
</feature>
<reference evidence="2 3" key="1">
    <citation type="journal article" date="2013" name="Nature">
        <title>Insights into bilaterian evolution from three spiralian genomes.</title>
        <authorList>
            <person name="Simakov O."/>
            <person name="Marletaz F."/>
            <person name="Cho S.J."/>
            <person name="Edsinger-Gonzales E."/>
            <person name="Havlak P."/>
            <person name="Hellsten U."/>
            <person name="Kuo D.H."/>
            <person name="Larsson T."/>
            <person name="Lv J."/>
            <person name="Arendt D."/>
            <person name="Savage R."/>
            <person name="Osoegawa K."/>
            <person name="de Jong P."/>
            <person name="Grimwood J."/>
            <person name="Chapman J.A."/>
            <person name="Shapiro H."/>
            <person name="Aerts A."/>
            <person name="Otillar R.P."/>
            <person name="Terry A.Y."/>
            <person name="Boore J.L."/>
            <person name="Grigoriev I.V."/>
            <person name="Lindberg D.R."/>
            <person name="Seaver E.C."/>
            <person name="Weisblat D.A."/>
            <person name="Putnam N.H."/>
            <person name="Rokhsar D.S."/>
        </authorList>
    </citation>
    <scope>NUCLEOTIDE SEQUENCE [LARGE SCALE GENOMIC DNA]</scope>
</reference>
<feature type="non-terminal residue" evidence="2">
    <location>
        <position position="1"/>
    </location>
</feature>
<keyword evidence="3" id="KW-1185">Reference proteome</keyword>
<dbReference type="AlphaFoldDB" id="V4A199"/>
<dbReference type="Pfam" id="PF13837">
    <property type="entry name" value="Myb_DNA-bind_4"/>
    <property type="match status" value="1"/>
</dbReference>
<evidence type="ECO:0000313" key="3">
    <source>
        <dbReference type="Proteomes" id="UP000030746"/>
    </source>
</evidence>
<gene>
    <name evidence="2" type="ORF">LOTGIDRAFT_88650</name>
</gene>
<organism evidence="2 3">
    <name type="scientific">Lottia gigantea</name>
    <name type="common">Giant owl limpet</name>
    <dbReference type="NCBI Taxonomy" id="225164"/>
    <lineage>
        <taxon>Eukaryota</taxon>
        <taxon>Metazoa</taxon>
        <taxon>Spiralia</taxon>
        <taxon>Lophotrochozoa</taxon>
        <taxon>Mollusca</taxon>
        <taxon>Gastropoda</taxon>
        <taxon>Patellogastropoda</taxon>
        <taxon>Lottioidea</taxon>
        <taxon>Lottiidae</taxon>
        <taxon>Lottia</taxon>
    </lineage>
</organism>
<evidence type="ECO:0000313" key="2">
    <source>
        <dbReference type="EMBL" id="ESO88710.1"/>
    </source>
</evidence>
<dbReference type="Proteomes" id="UP000030746">
    <property type="component" value="Unassembled WGS sequence"/>
</dbReference>
<dbReference type="OrthoDB" id="6159879at2759"/>
<dbReference type="Gene3D" id="1.10.10.60">
    <property type="entry name" value="Homeodomain-like"/>
    <property type="match status" value="1"/>
</dbReference>
<dbReference type="OMA" id="ERGKHWT"/>
<dbReference type="RefSeq" id="XP_009060699.1">
    <property type="nucleotide sequence ID" value="XM_009062451.1"/>
</dbReference>
<protein>
    <recommendedName>
        <fullName evidence="1">Myb/SANT-like DNA-binding domain-containing protein</fullName>
    </recommendedName>
</protein>
<accession>V4A199</accession>
<dbReference type="InterPro" id="IPR044822">
    <property type="entry name" value="Myb_DNA-bind_4"/>
</dbReference>
<dbReference type="PANTHER" id="PTHR47595">
    <property type="entry name" value="HEAT SHOCK 70 KDA PROTEIN 14"/>
    <property type="match status" value="1"/>
</dbReference>
<dbReference type="CTD" id="20252799"/>
<dbReference type="KEGG" id="lgi:LOTGIDRAFT_88650"/>